<dbReference type="Pfam" id="PF08281">
    <property type="entry name" value="Sigma70_r4_2"/>
    <property type="match status" value="1"/>
</dbReference>
<evidence type="ECO:0000256" key="2">
    <source>
        <dbReference type="ARBA" id="ARBA00023015"/>
    </source>
</evidence>
<evidence type="ECO:0000259" key="6">
    <source>
        <dbReference type="Pfam" id="PF04542"/>
    </source>
</evidence>
<dbReference type="GO" id="GO:0003677">
    <property type="term" value="F:DNA binding"/>
    <property type="evidence" value="ECO:0007669"/>
    <property type="project" value="UniProtKB-KW"/>
</dbReference>
<dbReference type="AlphaFoldDB" id="A0A919UC92"/>
<evidence type="ECO:0000256" key="3">
    <source>
        <dbReference type="ARBA" id="ARBA00023082"/>
    </source>
</evidence>
<evidence type="ECO:0000259" key="7">
    <source>
        <dbReference type="Pfam" id="PF08281"/>
    </source>
</evidence>
<comment type="similarity">
    <text evidence="1">Belongs to the sigma-70 factor family. ECF subfamily.</text>
</comment>
<dbReference type="PANTHER" id="PTHR43133">
    <property type="entry name" value="RNA POLYMERASE ECF-TYPE SIGMA FACTO"/>
    <property type="match status" value="1"/>
</dbReference>
<dbReference type="SUPFAM" id="SSF88659">
    <property type="entry name" value="Sigma3 and sigma4 domains of RNA polymerase sigma factors"/>
    <property type="match status" value="1"/>
</dbReference>
<accession>A0A919UC92</accession>
<dbReference type="RefSeq" id="WP_308442126.1">
    <property type="nucleotide sequence ID" value="NZ_BAAAVW010000014.1"/>
</dbReference>
<dbReference type="GO" id="GO:0000428">
    <property type="term" value="C:DNA-directed RNA polymerase complex"/>
    <property type="evidence" value="ECO:0007669"/>
    <property type="project" value="UniProtKB-KW"/>
</dbReference>
<keyword evidence="9" id="KW-1185">Reference proteome</keyword>
<dbReference type="SUPFAM" id="SSF88946">
    <property type="entry name" value="Sigma2 domain of RNA polymerase sigma factors"/>
    <property type="match status" value="1"/>
</dbReference>
<dbReference type="NCBIfam" id="TIGR02983">
    <property type="entry name" value="SigE-fam_strep"/>
    <property type="match status" value="1"/>
</dbReference>
<dbReference type="InterPro" id="IPR014325">
    <property type="entry name" value="RNA_pol_sigma-E_actinobac"/>
</dbReference>
<keyword evidence="2" id="KW-0805">Transcription regulation</keyword>
<keyword evidence="8" id="KW-0240">DNA-directed RNA polymerase</keyword>
<dbReference type="PANTHER" id="PTHR43133:SF50">
    <property type="entry name" value="ECF RNA POLYMERASE SIGMA FACTOR SIGM"/>
    <property type="match status" value="1"/>
</dbReference>
<keyword evidence="4" id="KW-0238">DNA-binding</keyword>
<dbReference type="GO" id="GO:0006352">
    <property type="term" value="P:DNA-templated transcription initiation"/>
    <property type="evidence" value="ECO:0007669"/>
    <property type="project" value="InterPro"/>
</dbReference>
<dbReference type="GO" id="GO:0016987">
    <property type="term" value="F:sigma factor activity"/>
    <property type="evidence" value="ECO:0007669"/>
    <property type="project" value="UniProtKB-KW"/>
</dbReference>
<organism evidence="8 9">
    <name type="scientific">Dactylosporangium siamense</name>
    <dbReference type="NCBI Taxonomy" id="685454"/>
    <lineage>
        <taxon>Bacteria</taxon>
        <taxon>Bacillati</taxon>
        <taxon>Actinomycetota</taxon>
        <taxon>Actinomycetes</taxon>
        <taxon>Micromonosporales</taxon>
        <taxon>Micromonosporaceae</taxon>
        <taxon>Dactylosporangium</taxon>
    </lineage>
</organism>
<evidence type="ECO:0000256" key="1">
    <source>
        <dbReference type="ARBA" id="ARBA00010641"/>
    </source>
</evidence>
<keyword evidence="5" id="KW-0804">Transcription</keyword>
<feature type="domain" description="RNA polymerase sigma-70 region 2" evidence="6">
    <location>
        <begin position="17"/>
        <end position="78"/>
    </location>
</feature>
<protein>
    <submittedName>
        <fullName evidence="8">DNA-directed RNA polymerase sigma-70 factor</fullName>
    </submittedName>
</protein>
<dbReference type="Gene3D" id="1.10.10.10">
    <property type="entry name" value="Winged helix-like DNA-binding domain superfamily/Winged helix DNA-binding domain"/>
    <property type="match status" value="1"/>
</dbReference>
<dbReference type="CDD" id="cd06171">
    <property type="entry name" value="Sigma70_r4"/>
    <property type="match status" value="1"/>
</dbReference>
<dbReference type="Pfam" id="PF04542">
    <property type="entry name" value="Sigma70_r2"/>
    <property type="match status" value="1"/>
</dbReference>
<proteinExistence type="inferred from homology"/>
<dbReference type="InterPro" id="IPR039425">
    <property type="entry name" value="RNA_pol_sigma-70-like"/>
</dbReference>
<name>A0A919UC92_9ACTN</name>
<evidence type="ECO:0000256" key="4">
    <source>
        <dbReference type="ARBA" id="ARBA00023125"/>
    </source>
</evidence>
<evidence type="ECO:0000313" key="8">
    <source>
        <dbReference type="EMBL" id="GIG50112.1"/>
    </source>
</evidence>
<dbReference type="EMBL" id="BONQ01000128">
    <property type="protein sequence ID" value="GIG50112.1"/>
    <property type="molecule type" value="Genomic_DNA"/>
</dbReference>
<dbReference type="Gene3D" id="1.10.1740.10">
    <property type="match status" value="1"/>
</dbReference>
<dbReference type="InterPro" id="IPR036388">
    <property type="entry name" value="WH-like_DNA-bd_sf"/>
</dbReference>
<dbReference type="Proteomes" id="UP000660611">
    <property type="component" value="Unassembled WGS sequence"/>
</dbReference>
<dbReference type="InterPro" id="IPR013325">
    <property type="entry name" value="RNA_pol_sigma_r2"/>
</dbReference>
<feature type="domain" description="RNA polymerase sigma factor 70 region 4 type 2" evidence="7">
    <location>
        <begin position="104"/>
        <end position="155"/>
    </location>
</feature>
<dbReference type="InterPro" id="IPR014284">
    <property type="entry name" value="RNA_pol_sigma-70_dom"/>
</dbReference>
<evidence type="ECO:0000256" key="5">
    <source>
        <dbReference type="ARBA" id="ARBA00023163"/>
    </source>
</evidence>
<gene>
    <name evidence="8" type="ORF">Dsi01nite_081530</name>
</gene>
<dbReference type="NCBIfam" id="TIGR02937">
    <property type="entry name" value="sigma70-ECF"/>
    <property type="match status" value="1"/>
</dbReference>
<comment type="caution">
    <text evidence="8">The sequence shown here is derived from an EMBL/GenBank/DDBJ whole genome shotgun (WGS) entry which is preliminary data.</text>
</comment>
<dbReference type="InterPro" id="IPR013324">
    <property type="entry name" value="RNA_pol_sigma_r3/r4-like"/>
</dbReference>
<keyword evidence="3" id="KW-0731">Sigma factor</keyword>
<dbReference type="InterPro" id="IPR013249">
    <property type="entry name" value="RNA_pol_sigma70_r4_t2"/>
</dbReference>
<reference evidence="8" key="1">
    <citation type="submission" date="2021-01" db="EMBL/GenBank/DDBJ databases">
        <title>Whole genome shotgun sequence of Dactylosporangium siamense NBRC 106093.</title>
        <authorList>
            <person name="Komaki H."/>
            <person name="Tamura T."/>
        </authorList>
    </citation>
    <scope>NUCLEOTIDE SEQUENCE</scope>
    <source>
        <strain evidence="8">NBRC 106093</strain>
    </source>
</reference>
<evidence type="ECO:0000313" key="9">
    <source>
        <dbReference type="Proteomes" id="UP000660611"/>
    </source>
</evidence>
<dbReference type="InterPro" id="IPR007627">
    <property type="entry name" value="RNA_pol_sigma70_r2"/>
</dbReference>
<sequence>MDVDAEESFLAYVRERVAALSRIAFLLTGDRHLAEDLVQETLLRVVGRWARIAAGGDPDAYVRRALYHQHVSVWRRHRGRTVPLDQPPERAGPDEAGAVTDSVAVRAALATLAPKQRAVIVLRYFEDLTEAQTADVLGCRVGTVKSQTRDALTRLRAVAPGLLSETAELGARG</sequence>